<keyword evidence="1" id="KW-0539">Nucleus</keyword>
<evidence type="ECO:0000313" key="3">
    <source>
        <dbReference type="EMBL" id="KAF0692185.1"/>
    </source>
</evidence>
<dbReference type="Pfam" id="PF02944">
    <property type="entry name" value="BESS"/>
    <property type="match status" value="1"/>
</dbReference>
<dbReference type="InterPro" id="IPR004210">
    <property type="entry name" value="BESS_motif"/>
</dbReference>
<keyword evidence="4" id="KW-1185">Reference proteome</keyword>
<evidence type="ECO:0000313" key="4">
    <source>
        <dbReference type="Proteomes" id="UP000478052"/>
    </source>
</evidence>
<accession>A0A6G0VKZ5</accession>
<gene>
    <name evidence="3" type="ORF">FWK35_00036862</name>
</gene>
<proteinExistence type="predicted"/>
<dbReference type="OrthoDB" id="6614169at2759"/>
<dbReference type="EMBL" id="VUJU01015761">
    <property type="protein sequence ID" value="KAF0692185.1"/>
    <property type="molecule type" value="Genomic_DNA"/>
</dbReference>
<evidence type="ECO:0000259" key="2">
    <source>
        <dbReference type="PROSITE" id="PS51031"/>
    </source>
</evidence>
<comment type="caution">
    <text evidence="3">The sequence shown here is derived from an EMBL/GenBank/DDBJ whole genome shotgun (WGS) entry which is preliminary data.</text>
</comment>
<dbReference type="AlphaFoldDB" id="A0A6G0VKZ5"/>
<sequence>MFLKSLLPDLKSLSRSQKMRTKIKFQEILYNEIMNNEPTTSTQYLSTPASVSTQSSISTEDNSHWQPWQHINFNDTNQFVNGPIELQEQGTIYENV</sequence>
<feature type="domain" description="BESS" evidence="2">
    <location>
        <begin position="1"/>
        <end position="35"/>
    </location>
</feature>
<dbReference type="PROSITE" id="PS51031">
    <property type="entry name" value="BESS"/>
    <property type="match status" value="1"/>
</dbReference>
<dbReference type="GO" id="GO:0005634">
    <property type="term" value="C:nucleus"/>
    <property type="evidence" value="ECO:0007669"/>
    <property type="project" value="UniProtKB-SubCell"/>
</dbReference>
<protein>
    <recommendedName>
        <fullName evidence="2">BESS domain-containing protein</fullName>
    </recommendedName>
</protein>
<comment type="subcellular location">
    <subcellularLocation>
        <location evidence="1">Nucleus</location>
    </subcellularLocation>
</comment>
<dbReference type="GO" id="GO:0003677">
    <property type="term" value="F:DNA binding"/>
    <property type="evidence" value="ECO:0007669"/>
    <property type="project" value="InterPro"/>
</dbReference>
<dbReference type="Proteomes" id="UP000478052">
    <property type="component" value="Unassembled WGS sequence"/>
</dbReference>
<evidence type="ECO:0000256" key="1">
    <source>
        <dbReference type="PROSITE-ProRule" id="PRU00371"/>
    </source>
</evidence>
<name>A0A6G0VKZ5_APHCR</name>
<organism evidence="3 4">
    <name type="scientific">Aphis craccivora</name>
    <name type="common">Cowpea aphid</name>
    <dbReference type="NCBI Taxonomy" id="307492"/>
    <lineage>
        <taxon>Eukaryota</taxon>
        <taxon>Metazoa</taxon>
        <taxon>Ecdysozoa</taxon>
        <taxon>Arthropoda</taxon>
        <taxon>Hexapoda</taxon>
        <taxon>Insecta</taxon>
        <taxon>Pterygota</taxon>
        <taxon>Neoptera</taxon>
        <taxon>Paraneoptera</taxon>
        <taxon>Hemiptera</taxon>
        <taxon>Sternorrhyncha</taxon>
        <taxon>Aphidomorpha</taxon>
        <taxon>Aphidoidea</taxon>
        <taxon>Aphididae</taxon>
        <taxon>Aphidini</taxon>
        <taxon>Aphis</taxon>
        <taxon>Aphis</taxon>
    </lineage>
</organism>
<reference evidence="3 4" key="1">
    <citation type="submission" date="2019-08" db="EMBL/GenBank/DDBJ databases">
        <title>Whole genome of Aphis craccivora.</title>
        <authorList>
            <person name="Voronova N.V."/>
            <person name="Shulinski R.S."/>
            <person name="Bandarenka Y.V."/>
            <person name="Zhorov D.G."/>
            <person name="Warner D."/>
        </authorList>
    </citation>
    <scope>NUCLEOTIDE SEQUENCE [LARGE SCALE GENOMIC DNA]</scope>
    <source>
        <strain evidence="3">180601</strain>
        <tissue evidence="3">Whole Body</tissue>
    </source>
</reference>